<name>A0A2B9DJN3_BACCE</name>
<protein>
    <submittedName>
        <fullName evidence="5">MarR family transcriptional regulator</fullName>
    </submittedName>
</protein>
<evidence type="ECO:0000313" key="6">
    <source>
        <dbReference type="Proteomes" id="UP000222054"/>
    </source>
</evidence>
<keyword evidence="3" id="KW-0804">Transcription</keyword>
<dbReference type="InterPro" id="IPR036388">
    <property type="entry name" value="WH-like_DNA-bd_sf"/>
</dbReference>
<evidence type="ECO:0000259" key="4">
    <source>
        <dbReference type="PROSITE" id="PS50995"/>
    </source>
</evidence>
<dbReference type="EMBL" id="NUHO01000229">
    <property type="protein sequence ID" value="PGM87747.1"/>
    <property type="molecule type" value="Genomic_DNA"/>
</dbReference>
<dbReference type="InterPro" id="IPR000835">
    <property type="entry name" value="HTH_MarR-typ"/>
</dbReference>
<dbReference type="PROSITE" id="PS50995">
    <property type="entry name" value="HTH_MARR_2"/>
    <property type="match status" value="1"/>
</dbReference>
<feature type="domain" description="HTH marR-type" evidence="4">
    <location>
        <begin position="8"/>
        <end position="140"/>
    </location>
</feature>
<comment type="caution">
    <text evidence="5">The sequence shown here is derived from an EMBL/GenBank/DDBJ whole genome shotgun (WGS) entry which is preliminary data.</text>
</comment>
<dbReference type="Gene3D" id="1.10.10.10">
    <property type="entry name" value="Winged helix-like DNA-binding domain superfamily/Winged helix DNA-binding domain"/>
    <property type="match status" value="1"/>
</dbReference>
<evidence type="ECO:0000256" key="2">
    <source>
        <dbReference type="ARBA" id="ARBA00023125"/>
    </source>
</evidence>
<dbReference type="Pfam" id="PF01047">
    <property type="entry name" value="MarR"/>
    <property type="match status" value="1"/>
</dbReference>
<organism evidence="5 6">
    <name type="scientific">Bacillus cereus</name>
    <dbReference type="NCBI Taxonomy" id="1396"/>
    <lineage>
        <taxon>Bacteria</taxon>
        <taxon>Bacillati</taxon>
        <taxon>Bacillota</taxon>
        <taxon>Bacilli</taxon>
        <taxon>Bacillales</taxon>
        <taxon>Bacillaceae</taxon>
        <taxon>Bacillus</taxon>
        <taxon>Bacillus cereus group</taxon>
    </lineage>
</organism>
<dbReference type="Proteomes" id="UP000222054">
    <property type="component" value="Unassembled WGS sequence"/>
</dbReference>
<dbReference type="PRINTS" id="PR00598">
    <property type="entry name" value="HTHMARR"/>
</dbReference>
<reference evidence="5 6" key="1">
    <citation type="submission" date="2017-09" db="EMBL/GenBank/DDBJ databases">
        <title>Large-scale bioinformatics analysis of Bacillus genomes uncovers conserved roles of natural products in bacterial physiology.</title>
        <authorList>
            <consortium name="Agbiome Team Llc"/>
            <person name="Bleich R.M."/>
            <person name="Grubbs K.J."/>
            <person name="Santa Maria K.C."/>
            <person name="Allen S.E."/>
            <person name="Farag S."/>
            <person name="Shank E.A."/>
            <person name="Bowers A."/>
        </authorList>
    </citation>
    <scope>NUCLEOTIDE SEQUENCE [LARGE SCALE GENOMIC DNA]</scope>
    <source>
        <strain evidence="5 6">AFS053130</strain>
    </source>
</reference>
<dbReference type="RefSeq" id="WP_098779601.1">
    <property type="nucleotide sequence ID" value="NZ_NUHO01000229.1"/>
</dbReference>
<dbReference type="SUPFAM" id="SSF46785">
    <property type="entry name" value="Winged helix' DNA-binding domain"/>
    <property type="match status" value="1"/>
</dbReference>
<keyword evidence="1" id="KW-0805">Transcription regulation</keyword>
<dbReference type="SMART" id="SM00347">
    <property type="entry name" value="HTH_MARR"/>
    <property type="match status" value="1"/>
</dbReference>
<accession>A0A2B9DJN3</accession>
<proteinExistence type="predicted"/>
<evidence type="ECO:0000313" key="5">
    <source>
        <dbReference type="EMBL" id="PGM87747.1"/>
    </source>
</evidence>
<dbReference type="PANTHER" id="PTHR42756:SF1">
    <property type="entry name" value="TRANSCRIPTIONAL REPRESSOR OF EMRAB OPERON"/>
    <property type="match status" value="1"/>
</dbReference>
<evidence type="ECO:0000256" key="1">
    <source>
        <dbReference type="ARBA" id="ARBA00023015"/>
    </source>
</evidence>
<dbReference type="GO" id="GO:0003700">
    <property type="term" value="F:DNA-binding transcription factor activity"/>
    <property type="evidence" value="ECO:0007669"/>
    <property type="project" value="InterPro"/>
</dbReference>
<dbReference type="AlphaFoldDB" id="A0A2B9DJN3"/>
<sequence>MPNDMTHIDKIQALTFAIGKKMQTELLEQMQASGLTPPQFYILKILDHYGASRATQLAEKMYVKPSAITVMIDRLIDHGLVERYHDDNDRRVVIIELTKKGKTTVEEAMAARNEHIAKYFSHLELQEREDLLRLFEKLETIICGTQEKKEKKEKKEKN</sequence>
<dbReference type="PANTHER" id="PTHR42756">
    <property type="entry name" value="TRANSCRIPTIONAL REGULATOR, MARR"/>
    <property type="match status" value="1"/>
</dbReference>
<dbReference type="InterPro" id="IPR036390">
    <property type="entry name" value="WH_DNA-bd_sf"/>
</dbReference>
<evidence type="ECO:0000256" key="3">
    <source>
        <dbReference type="ARBA" id="ARBA00023163"/>
    </source>
</evidence>
<gene>
    <name evidence="5" type="ORF">CN958_28815</name>
</gene>
<keyword evidence="2" id="KW-0238">DNA-binding</keyword>
<dbReference type="GO" id="GO:0003677">
    <property type="term" value="F:DNA binding"/>
    <property type="evidence" value="ECO:0007669"/>
    <property type="project" value="UniProtKB-KW"/>
</dbReference>